<feature type="region of interest" description="Disordered" evidence="1">
    <location>
        <begin position="100"/>
        <end position="129"/>
    </location>
</feature>
<feature type="compositionally biased region" description="Acidic residues" evidence="1">
    <location>
        <begin position="107"/>
        <end position="125"/>
    </location>
</feature>
<evidence type="ECO:0000313" key="2">
    <source>
        <dbReference type="EMBL" id="KAJ4825293.1"/>
    </source>
</evidence>
<reference evidence="2" key="2">
    <citation type="journal article" date="2023" name="Plants (Basel)">
        <title>Annotation of the Turnera subulata (Passifloraceae) Draft Genome Reveals the S-Locus Evolved after the Divergence of Turneroideae from Passifloroideae in a Stepwise Manner.</title>
        <authorList>
            <person name="Henning P.M."/>
            <person name="Roalson E.H."/>
            <person name="Mir W."/>
            <person name="McCubbin A.G."/>
            <person name="Shore J.S."/>
        </authorList>
    </citation>
    <scope>NUCLEOTIDE SEQUENCE</scope>
    <source>
        <strain evidence="2">F60SS</strain>
    </source>
</reference>
<accession>A0A9Q0F5E5</accession>
<proteinExistence type="predicted"/>
<dbReference type="Proteomes" id="UP001141552">
    <property type="component" value="Unassembled WGS sequence"/>
</dbReference>
<organism evidence="2 3">
    <name type="scientific">Turnera subulata</name>
    <dbReference type="NCBI Taxonomy" id="218843"/>
    <lineage>
        <taxon>Eukaryota</taxon>
        <taxon>Viridiplantae</taxon>
        <taxon>Streptophyta</taxon>
        <taxon>Embryophyta</taxon>
        <taxon>Tracheophyta</taxon>
        <taxon>Spermatophyta</taxon>
        <taxon>Magnoliopsida</taxon>
        <taxon>eudicotyledons</taxon>
        <taxon>Gunneridae</taxon>
        <taxon>Pentapetalae</taxon>
        <taxon>rosids</taxon>
        <taxon>fabids</taxon>
        <taxon>Malpighiales</taxon>
        <taxon>Passifloraceae</taxon>
        <taxon>Turnera</taxon>
    </lineage>
</organism>
<protein>
    <submittedName>
        <fullName evidence="2">Uncharacterized protein</fullName>
    </submittedName>
</protein>
<keyword evidence="3" id="KW-1185">Reference proteome</keyword>
<gene>
    <name evidence="2" type="ORF">Tsubulata_012519</name>
</gene>
<dbReference type="EMBL" id="JAKUCV010006953">
    <property type="protein sequence ID" value="KAJ4825293.1"/>
    <property type="molecule type" value="Genomic_DNA"/>
</dbReference>
<sequence>MDVALGDDESWWCLCAGAAIEHDAASIRVSARLEVVLSTTYGSSHRRRPSAECGFDRSKRWCADLKDGVHIYPWLEVFEQILPYQFMAMVVGSGGAATVVGSGGSDGGDDDMDDDNGGGYDDGEYNCDGISKIKEMPRRQLQRTSI</sequence>
<name>A0A9Q0F5E5_9ROSI</name>
<reference evidence="2" key="1">
    <citation type="submission" date="2022-02" db="EMBL/GenBank/DDBJ databases">
        <authorList>
            <person name="Henning P.M."/>
            <person name="McCubbin A.G."/>
            <person name="Shore J.S."/>
        </authorList>
    </citation>
    <scope>NUCLEOTIDE SEQUENCE</scope>
    <source>
        <strain evidence="2">F60SS</strain>
        <tissue evidence="2">Leaves</tissue>
    </source>
</reference>
<dbReference type="AlphaFoldDB" id="A0A9Q0F5E5"/>
<comment type="caution">
    <text evidence="2">The sequence shown here is derived from an EMBL/GenBank/DDBJ whole genome shotgun (WGS) entry which is preliminary data.</text>
</comment>
<evidence type="ECO:0000256" key="1">
    <source>
        <dbReference type="SAM" id="MobiDB-lite"/>
    </source>
</evidence>
<evidence type="ECO:0000313" key="3">
    <source>
        <dbReference type="Proteomes" id="UP001141552"/>
    </source>
</evidence>